<accession>A0A812KDZ2</accession>
<dbReference type="Gene3D" id="3.40.720.10">
    <property type="entry name" value="Alkaline Phosphatase, subunit A"/>
    <property type="match status" value="1"/>
</dbReference>
<dbReference type="EMBL" id="CAJNJA010007756">
    <property type="protein sequence ID" value="CAE7228634.1"/>
    <property type="molecule type" value="Genomic_DNA"/>
</dbReference>
<name>A0A812KDZ2_9DINO</name>
<reference evidence="1" key="1">
    <citation type="submission" date="2021-02" db="EMBL/GenBank/DDBJ databases">
        <authorList>
            <person name="Dougan E. K."/>
            <person name="Rhodes N."/>
            <person name="Thang M."/>
            <person name="Chan C."/>
        </authorList>
    </citation>
    <scope>NUCLEOTIDE SEQUENCE</scope>
</reference>
<dbReference type="InterPro" id="IPR017850">
    <property type="entry name" value="Alkaline_phosphatase_core_sf"/>
</dbReference>
<organism evidence="1 2">
    <name type="scientific">Symbiodinium necroappetens</name>
    <dbReference type="NCBI Taxonomy" id="1628268"/>
    <lineage>
        <taxon>Eukaryota</taxon>
        <taxon>Sar</taxon>
        <taxon>Alveolata</taxon>
        <taxon>Dinophyceae</taxon>
        <taxon>Suessiales</taxon>
        <taxon>Symbiodiniaceae</taxon>
        <taxon>Symbiodinium</taxon>
    </lineage>
</organism>
<sequence length="105" mass="11751">MADFFVKQGTNFVRSYANSPQCVPSRSSMCTGRRTDQIEARSNEKGLAASEDGTLDKTCIYTSMAPVRCLGEDAELFRDHFLGPTETRLRGEALWEGGHRSWVDE</sequence>
<dbReference type="Proteomes" id="UP000601435">
    <property type="component" value="Unassembled WGS sequence"/>
</dbReference>
<proteinExistence type="predicted"/>
<protein>
    <recommendedName>
        <fullName evidence="3">Sulfatase N-terminal domain-containing protein</fullName>
    </recommendedName>
</protein>
<evidence type="ECO:0000313" key="2">
    <source>
        <dbReference type="Proteomes" id="UP000601435"/>
    </source>
</evidence>
<gene>
    <name evidence="1" type="ORF">SNEC2469_LOCUS3393</name>
</gene>
<dbReference type="AlphaFoldDB" id="A0A812KDZ2"/>
<comment type="caution">
    <text evidence="1">The sequence shown here is derived from an EMBL/GenBank/DDBJ whole genome shotgun (WGS) entry which is preliminary data.</text>
</comment>
<keyword evidence="2" id="KW-1185">Reference proteome</keyword>
<dbReference type="SUPFAM" id="SSF53649">
    <property type="entry name" value="Alkaline phosphatase-like"/>
    <property type="match status" value="1"/>
</dbReference>
<evidence type="ECO:0008006" key="3">
    <source>
        <dbReference type="Google" id="ProtNLM"/>
    </source>
</evidence>
<evidence type="ECO:0000313" key="1">
    <source>
        <dbReference type="EMBL" id="CAE7228634.1"/>
    </source>
</evidence>